<comment type="caution">
    <text evidence="2">The sequence shown here is derived from an EMBL/GenBank/DDBJ whole genome shotgun (WGS) entry which is preliminary data.</text>
</comment>
<feature type="non-terminal residue" evidence="2">
    <location>
        <position position="1"/>
    </location>
</feature>
<dbReference type="InterPro" id="IPR036116">
    <property type="entry name" value="FN3_sf"/>
</dbReference>
<feature type="region of interest" description="Disordered" evidence="1">
    <location>
        <begin position="62"/>
        <end position="104"/>
    </location>
</feature>
<organism evidence="2">
    <name type="scientific">Streptomyces sp. SID7499</name>
    <dbReference type="NCBI Taxonomy" id="2706086"/>
    <lineage>
        <taxon>Bacteria</taxon>
        <taxon>Bacillati</taxon>
        <taxon>Actinomycetota</taxon>
        <taxon>Actinomycetes</taxon>
        <taxon>Kitasatosporales</taxon>
        <taxon>Streptomycetaceae</taxon>
        <taxon>Streptomyces</taxon>
    </lineage>
</organism>
<dbReference type="GO" id="GO:0005975">
    <property type="term" value="P:carbohydrate metabolic process"/>
    <property type="evidence" value="ECO:0007669"/>
    <property type="project" value="UniProtKB-ARBA"/>
</dbReference>
<gene>
    <name evidence="2" type="ORF">G3M58_28095</name>
</gene>
<dbReference type="SUPFAM" id="SSF49265">
    <property type="entry name" value="Fibronectin type III"/>
    <property type="match status" value="1"/>
</dbReference>
<sequence>PATGQIRLTWEASTDDKGVAGYDVYANNALLTSVAGDVTTYTDTRPAGQGVSYFVRARDAAGNVSADSDTVTRDGDTGDTQAPTAPSALAYTEPSSGSIKLTWG</sequence>
<protein>
    <recommendedName>
        <fullName evidence="3">Fibronectin type III domain-containing protein</fullName>
    </recommendedName>
</protein>
<dbReference type="Gene3D" id="2.60.40.10">
    <property type="entry name" value="Immunoglobulins"/>
    <property type="match status" value="1"/>
</dbReference>
<dbReference type="EMBL" id="JAAGMN010002915">
    <property type="protein sequence ID" value="NEE10299.1"/>
    <property type="molecule type" value="Genomic_DNA"/>
</dbReference>
<feature type="non-terminal residue" evidence="2">
    <location>
        <position position="104"/>
    </location>
</feature>
<feature type="compositionally biased region" description="Polar residues" evidence="1">
    <location>
        <begin position="93"/>
        <end position="104"/>
    </location>
</feature>
<dbReference type="InterPro" id="IPR013783">
    <property type="entry name" value="Ig-like_fold"/>
</dbReference>
<evidence type="ECO:0000256" key="1">
    <source>
        <dbReference type="SAM" id="MobiDB-lite"/>
    </source>
</evidence>
<dbReference type="AlphaFoldDB" id="A0A6G3WXN1"/>
<proteinExistence type="predicted"/>
<reference evidence="2" key="1">
    <citation type="submission" date="2020-01" db="EMBL/GenBank/DDBJ databases">
        <title>Insect and environment-associated Actinomycetes.</title>
        <authorList>
            <person name="Currrie C."/>
            <person name="Chevrette M."/>
            <person name="Carlson C."/>
            <person name="Stubbendieck R."/>
            <person name="Wendt-Pienkowski E."/>
        </authorList>
    </citation>
    <scope>NUCLEOTIDE SEQUENCE</scope>
    <source>
        <strain evidence="2">SID7499</strain>
    </source>
</reference>
<evidence type="ECO:0008006" key="3">
    <source>
        <dbReference type="Google" id="ProtNLM"/>
    </source>
</evidence>
<evidence type="ECO:0000313" key="2">
    <source>
        <dbReference type="EMBL" id="NEE10299.1"/>
    </source>
</evidence>
<name>A0A6G3WXN1_9ACTN</name>
<accession>A0A6G3WXN1</accession>